<dbReference type="InterPro" id="IPR014031">
    <property type="entry name" value="Ketoacyl_synth_C"/>
</dbReference>
<dbReference type="SMART" id="SM00827">
    <property type="entry name" value="PKS_AT"/>
    <property type="match status" value="1"/>
</dbReference>
<feature type="domain" description="Carrier" evidence="9">
    <location>
        <begin position="2249"/>
        <end position="2328"/>
    </location>
</feature>
<dbReference type="PhylomeDB" id="B6QW59"/>
<dbReference type="GO" id="GO:0044550">
    <property type="term" value="P:secondary metabolite biosynthetic process"/>
    <property type="evidence" value="ECO:0007669"/>
    <property type="project" value="TreeGrafter"/>
</dbReference>
<dbReference type="PANTHER" id="PTHR43775:SF50">
    <property type="entry name" value="HIGHLY REDUCING POLYKETIDE SYNTHASE SRDA"/>
    <property type="match status" value="1"/>
</dbReference>
<dbReference type="InterPro" id="IPR020807">
    <property type="entry name" value="PKS_DH"/>
</dbReference>
<dbReference type="PROSITE" id="PS52019">
    <property type="entry name" value="PKS_MFAS_DH"/>
    <property type="match status" value="1"/>
</dbReference>
<dbReference type="InterPro" id="IPR014030">
    <property type="entry name" value="Ketoacyl_synth_N"/>
</dbReference>
<evidence type="ECO:0000256" key="6">
    <source>
        <dbReference type="ARBA" id="ARBA00023002"/>
    </source>
</evidence>
<dbReference type="PANTHER" id="PTHR43775">
    <property type="entry name" value="FATTY ACID SYNTHASE"/>
    <property type="match status" value="1"/>
</dbReference>
<dbReference type="GO" id="GO:0016491">
    <property type="term" value="F:oxidoreductase activity"/>
    <property type="evidence" value="ECO:0007669"/>
    <property type="project" value="UniProtKB-KW"/>
</dbReference>
<dbReference type="Pfam" id="PF16197">
    <property type="entry name" value="KAsynt_C_assoc"/>
    <property type="match status" value="1"/>
</dbReference>
<dbReference type="STRING" id="441960.B6QW59"/>
<dbReference type="Pfam" id="PF08659">
    <property type="entry name" value="KR"/>
    <property type="match status" value="1"/>
</dbReference>
<dbReference type="OrthoDB" id="329835at2759"/>
<evidence type="ECO:0000256" key="4">
    <source>
        <dbReference type="ARBA" id="ARBA00022679"/>
    </source>
</evidence>
<dbReference type="CDD" id="cd00833">
    <property type="entry name" value="PKS"/>
    <property type="match status" value="1"/>
</dbReference>
<dbReference type="Pfam" id="PF02801">
    <property type="entry name" value="Ketoacyl-synt_C"/>
    <property type="match status" value="1"/>
</dbReference>
<keyword evidence="5" id="KW-0521">NADP</keyword>
<dbReference type="InterPro" id="IPR049551">
    <property type="entry name" value="PKS_DH_C"/>
</dbReference>
<dbReference type="Gene3D" id="3.40.50.720">
    <property type="entry name" value="NAD(P)-binding Rossmann-like Domain"/>
    <property type="match status" value="1"/>
</dbReference>
<dbReference type="SMART" id="SM00826">
    <property type="entry name" value="PKS_DH"/>
    <property type="match status" value="1"/>
</dbReference>
<dbReference type="SUPFAM" id="SSF55048">
    <property type="entry name" value="Probable ACP-binding domain of malonyl-CoA ACP transacylase"/>
    <property type="match status" value="1"/>
</dbReference>
<evidence type="ECO:0000313" key="12">
    <source>
        <dbReference type="EMBL" id="EEA18579.1"/>
    </source>
</evidence>
<dbReference type="Gene3D" id="3.40.366.10">
    <property type="entry name" value="Malonyl-Coenzyme A Acyl Carrier Protein, domain 2"/>
    <property type="match status" value="1"/>
</dbReference>
<dbReference type="Proteomes" id="UP000001294">
    <property type="component" value="Unassembled WGS sequence"/>
</dbReference>
<dbReference type="Pfam" id="PF21089">
    <property type="entry name" value="PKS_DH_N"/>
    <property type="match status" value="1"/>
</dbReference>
<evidence type="ECO:0000256" key="5">
    <source>
        <dbReference type="ARBA" id="ARBA00022857"/>
    </source>
</evidence>
<dbReference type="SMART" id="SM00825">
    <property type="entry name" value="PKS_KS"/>
    <property type="match status" value="1"/>
</dbReference>
<keyword evidence="6" id="KW-0560">Oxidoreductase</keyword>
<dbReference type="InterPro" id="IPR016035">
    <property type="entry name" value="Acyl_Trfase/lysoPLipase"/>
</dbReference>
<dbReference type="Gene3D" id="3.10.129.110">
    <property type="entry name" value="Polyketide synthase dehydratase"/>
    <property type="match status" value="1"/>
</dbReference>
<gene>
    <name evidence="12" type="ORF">PMAA_008670</name>
</gene>
<dbReference type="InterPro" id="IPR018201">
    <property type="entry name" value="Ketoacyl_synth_AS"/>
</dbReference>
<dbReference type="InterPro" id="IPR014043">
    <property type="entry name" value="Acyl_transferase_dom"/>
</dbReference>
<feature type="active site" description="Proton acceptor; for dehydratase activity" evidence="8">
    <location>
        <position position="971"/>
    </location>
</feature>
<dbReference type="InterPro" id="IPR009081">
    <property type="entry name" value="PP-bd_ACP"/>
</dbReference>
<dbReference type="InterPro" id="IPR013968">
    <property type="entry name" value="PKS_KR"/>
</dbReference>
<dbReference type="Pfam" id="PF00109">
    <property type="entry name" value="ketoacyl-synt"/>
    <property type="match status" value="1"/>
</dbReference>
<keyword evidence="13" id="KW-1185">Reference proteome</keyword>
<dbReference type="Pfam" id="PF14765">
    <property type="entry name" value="PS-DH"/>
    <property type="match status" value="1"/>
</dbReference>
<name>B6QW59_TALMQ</name>
<evidence type="ECO:0000259" key="11">
    <source>
        <dbReference type="PROSITE" id="PS52019"/>
    </source>
</evidence>
<dbReference type="InterPro" id="IPR001227">
    <property type="entry name" value="Ac_transferase_dom_sf"/>
</dbReference>
<feature type="domain" description="PKS/mFAS DH" evidence="11">
    <location>
        <begin position="939"/>
        <end position="1235"/>
    </location>
</feature>
<dbReference type="SUPFAM" id="SSF51735">
    <property type="entry name" value="NAD(P)-binding Rossmann-fold domains"/>
    <property type="match status" value="1"/>
</dbReference>
<dbReference type="SUPFAM" id="SSF53901">
    <property type="entry name" value="Thiolase-like"/>
    <property type="match status" value="1"/>
</dbReference>
<keyword evidence="3" id="KW-0597">Phosphoprotein</keyword>
<keyword evidence="4" id="KW-0808">Transferase</keyword>
<evidence type="ECO:0000256" key="1">
    <source>
        <dbReference type="ARBA" id="ARBA00005179"/>
    </source>
</evidence>
<dbReference type="SUPFAM" id="SSF47336">
    <property type="entry name" value="ACP-like"/>
    <property type="match status" value="1"/>
</dbReference>
<keyword evidence="2" id="KW-0596">Phosphopantetheine</keyword>
<evidence type="ECO:0000313" key="13">
    <source>
        <dbReference type="Proteomes" id="UP000001294"/>
    </source>
</evidence>
<accession>B6QW59</accession>
<comment type="pathway">
    <text evidence="1">Secondary metabolite biosynthesis.</text>
</comment>
<evidence type="ECO:0000256" key="7">
    <source>
        <dbReference type="ARBA" id="ARBA00023268"/>
    </source>
</evidence>
<dbReference type="InterPro" id="IPR032821">
    <property type="entry name" value="PKS_assoc"/>
</dbReference>
<dbReference type="SMART" id="SM00822">
    <property type="entry name" value="PKS_KR"/>
    <property type="match status" value="1"/>
</dbReference>
<evidence type="ECO:0000259" key="9">
    <source>
        <dbReference type="PROSITE" id="PS50075"/>
    </source>
</evidence>
<proteinExistence type="predicted"/>
<dbReference type="HOGENOM" id="CLU_000022_31_4_1"/>
<dbReference type="InterPro" id="IPR042104">
    <property type="entry name" value="PKS_dehydratase_sf"/>
</dbReference>
<dbReference type="SUPFAM" id="SSF52151">
    <property type="entry name" value="FabD/lysophospholipase-like"/>
    <property type="match status" value="1"/>
</dbReference>
<keyword evidence="7" id="KW-0511">Multifunctional enzyme</keyword>
<dbReference type="InterPro" id="IPR057326">
    <property type="entry name" value="KR_dom"/>
</dbReference>
<evidence type="ECO:0000256" key="8">
    <source>
        <dbReference type="PROSITE-ProRule" id="PRU01363"/>
    </source>
</evidence>
<feature type="region of interest" description="C-terminal hotdog fold" evidence="8">
    <location>
        <begin position="1082"/>
        <end position="1235"/>
    </location>
</feature>
<dbReference type="PROSITE" id="PS00606">
    <property type="entry name" value="KS3_1"/>
    <property type="match status" value="1"/>
</dbReference>
<dbReference type="GO" id="GO:0004315">
    <property type="term" value="F:3-oxoacyl-[acyl-carrier-protein] synthase activity"/>
    <property type="evidence" value="ECO:0007669"/>
    <property type="project" value="InterPro"/>
</dbReference>
<dbReference type="InterPro" id="IPR036291">
    <property type="entry name" value="NAD(P)-bd_dom_sf"/>
</dbReference>
<evidence type="ECO:0000259" key="10">
    <source>
        <dbReference type="PROSITE" id="PS52004"/>
    </source>
</evidence>
<organism evidence="12 13">
    <name type="scientific">Talaromyces marneffei (strain ATCC 18224 / CBS 334.59 / QM 7333)</name>
    <name type="common">Penicillium marneffei</name>
    <dbReference type="NCBI Taxonomy" id="441960"/>
    <lineage>
        <taxon>Eukaryota</taxon>
        <taxon>Fungi</taxon>
        <taxon>Dikarya</taxon>
        <taxon>Ascomycota</taxon>
        <taxon>Pezizomycotina</taxon>
        <taxon>Eurotiomycetes</taxon>
        <taxon>Eurotiomycetidae</taxon>
        <taxon>Eurotiales</taxon>
        <taxon>Trichocomaceae</taxon>
        <taxon>Talaromyces</taxon>
        <taxon>Talaromyces sect. Talaromyces</taxon>
    </lineage>
</organism>
<sequence length="2336" mass="252893">MPHFESPVHEDSMLEPIAIVGMACRLPGAVDSAHSLWEVLKEKRSMQTPKVPASRFNIDAYLHERLDRPGSFNVSGGYFLNGNAEDFDPSFFNMTPIEAMWLDPQQRKMLEVTYECLESAGCTLEDVKGSNTAVFVGSFTSDYQQMSTKDGDFRHNYAATGVDPGLISARIGNTFDLNGPSFTINTACSSSIYAIHNACHALRTRDASAAIAGGVNLILTVDQHMNTAKLGILSPTSTCHTFDASADGYGRAEGAGALYLKRLSDAIRDGDPVRGVIRSSAVNTNGKVAGMGITHPSKAGQERVVRQAYARSGLDPLRTAYVECHGTGTPVGDPIEAHAIGRAMNDVRPSDKPLLIGAIKANIGHSEAASGIFAVMKAALMTEEGVIPGVAGLQNLNPAILEEEWNIKVNAETTPWPAGFSERRVGVSSFGYGGTNGHVIVEAVDALHPLYSHGRKRRDDPQKATRPFLLPFSAHDRPTLERNVAAHAKVAPEYHLADLAYTLGVRRSKFATRGFTVATEPLCPEDLAISAFTIGSAPRSQKDVAFIFTGQGAQWSGLGAKAMQTFPEFRSTIDALDTILQRLDAAIRPTWSLKSVLMASADAPNINDANVAQPVCTAVQIAIIDLFATWGITPTATVGHSSGEIAAAYAAGLLAAPEAMVAAFLRGYAVSHNAPAGSMLAVGLGLVGFEKYAGLLSDNLVIACQNSPESLTLSGTQEAVADAKSVLSKDGIFARELPTGKAYHSPQMNDVATIYDTLLIQAVQGLSGQSLKWRRPRARWFSSVTGTEYIGQIVPASYWSANLRNRVLFDEAVACLAAAPGLEQVAIAIEIGPHSALAGPFKQICRANNLDRFTYIATLVREKDSAVQLLKTAGALFIQDYPVDLEEVNSVPATTGNMKNKTKPLLLVDLPPYQWNYEKRFWTEPRLSHEQRNLTSPRHDLLGSKIVGLSKRSLAWRNVLRHVDLPWLKDHTLGREVVFPAAAHLSMSAEALRQVCDQEGIEIHSVTFRDVQLMTALIIPDIDDGIEVQLRLNKMDEDGLWYTFTVESFVEGEWSLHSTGSIAANYVEAAQHEHPVDQMKLTQRVPGKTWYNAFDRVGFEYGSSFQPLSNIRTNGKYHHAAADVKVDTESGLVVGESRYLLHPSTIDGCLQLIIISINSGMHAEMAHGVVPIKIEELTVWHAKEANKTTGKSVAWTDRLDGRYFNTHTKLFSGSGDMLLDVKNLLCVSYEAAVPQTSTPERPREPYMKAIYKPDIATLTTQQALQAYPSIQSEEDSIAAIVELLHYKKPISSALLLGQPDSNTLRAVLKQVPSSTKLILAGLSEENITDLTTGIDISNISTITSTEGLFGYGEQTPDPQDLVIVGKDAWSHATKQQLLDEVAALTVKGGKVIFSVHSQVGEDIAGTISHHGFSAPELLFPLPEVTIMSTTQVQNESDGATPSQQSVIMLISDETEKSSYSAFAAVLQDRGCNVEFGHLGENALVRKDAEATYIIYDVMGSLLSSLTEDIFGKLKTVLTGSNPVIWLTTGVNEGSCVSGGMSQGLLRAIRSEHASARILLLDANITEDFTSIGDAVFGQLGHIATKDSGADTEYWLQNGILTIPRVVPNESLNTHFTANTAAPQLGTLTSDKALSGKVGNGELVFKSKQSSDLAEFDVKVQINYATVRKADLHGPTSDISIVAGPISAVGGKLDKTFIGQNAVAYAESPFGTELTASVTVGAFYSDFEETALLATLPNLAEAIHSVLDVGKIQANDRVVLLPAPHEFVIAVAELKQVLGFQLTVIVGSEVEKENLMRQTTLTSSELLLSLGAKPSQLLENIDLVICHDFSRLGQEVWRAMPAASRFVLHNAVVEGSLDGLPFSKGVSFFLSGVRNLYKTRPHVLGDLLTRTMSFMKEHNIIRKPNVYDIDSLKDLTQVLGQGSMENAVLKYDYGHSSVKIQPLGDMIEFLPDVAYFLVGCLGGLGRSLTTFMLERGARDFVFLSRSGADKPEAAALVESIQKAGAKVQVFRGDAGIQADVDRAVSEVTATRHIRGVIHAAMVLQDGMFENMTFSQFQVALKPKVNSAVTLHKAFENVPLDFFVMTSSISATMGNPGQANYCAGNSYLDSLAWYRNLRGLPATSLILPMVLDVGVVAENSEIEEALSQKAMYGIDERELLRGFETAMLQRPKDASSSVGNAQIILGLEPSYLAKAIAAVGDPDDAYWYQDARFAHLRVAVEDIRRFAGNNSERAGSFIQELETVRALGNVAVLHAISGHIVKKLSNMLLIPVEEFAFEGNSISVYGIDSMIGADLRNWLYKLFGLEITFQHLLAPSMTILALASAVAENLGFLEKTEA</sequence>
<dbReference type="GO" id="GO:0006633">
    <property type="term" value="P:fatty acid biosynthetic process"/>
    <property type="evidence" value="ECO:0007669"/>
    <property type="project" value="InterPro"/>
</dbReference>
<dbReference type="PROSITE" id="PS52004">
    <property type="entry name" value="KS3_2"/>
    <property type="match status" value="1"/>
</dbReference>
<feature type="domain" description="Ketosynthase family 3 (KS3)" evidence="10">
    <location>
        <begin position="14"/>
        <end position="443"/>
    </location>
</feature>
<dbReference type="InterPro" id="IPR050091">
    <property type="entry name" value="PKS_NRPS_Biosynth_Enz"/>
</dbReference>
<dbReference type="PROSITE" id="PS50075">
    <property type="entry name" value="CARRIER"/>
    <property type="match status" value="1"/>
</dbReference>
<dbReference type="InterPro" id="IPR016036">
    <property type="entry name" value="Malonyl_transacylase_ACP-bd"/>
</dbReference>
<evidence type="ECO:0000256" key="3">
    <source>
        <dbReference type="ARBA" id="ARBA00022553"/>
    </source>
</evidence>
<dbReference type="Gene3D" id="3.30.70.3290">
    <property type="match status" value="1"/>
</dbReference>
<evidence type="ECO:0000256" key="2">
    <source>
        <dbReference type="ARBA" id="ARBA00022450"/>
    </source>
</evidence>
<dbReference type="InterPro" id="IPR049900">
    <property type="entry name" value="PKS_mFAS_DH"/>
</dbReference>
<dbReference type="GO" id="GO:0004312">
    <property type="term" value="F:fatty acid synthase activity"/>
    <property type="evidence" value="ECO:0007669"/>
    <property type="project" value="TreeGrafter"/>
</dbReference>
<dbReference type="EMBL" id="DS995906">
    <property type="protein sequence ID" value="EEA18579.1"/>
    <property type="molecule type" value="Genomic_DNA"/>
</dbReference>
<dbReference type="Gene3D" id="3.40.47.10">
    <property type="match status" value="1"/>
</dbReference>
<dbReference type="InterPro" id="IPR049552">
    <property type="entry name" value="PKS_DH_N"/>
</dbReference>
<feature type="region of interest" description="N-terminal hotdog fold" evidence="8">
    <location>
        <begin position="939"/>
        <end position="1069"/>
    </location>
</feature>
<reference evidence="13" key="1">
    <citation type="journal article" date="2015" name="Genome Announc.">
        <title>Genome sequence of the AIDS-associated pathogen Penicillium marneffei (ATCC18224) and its near taxonomic relative Talaromyces stipitatus (ATCC10500).</title>
        <authorList>
            <person name="Nierman W.C."/>
            <person name="Fedorova-Abrams N.D."/>
            <person name="Andrianopoulos A."/>
        </authorList>
    </citation>
    <scope>NUCLEOTIDE SEQUENCE [LARGE SCALE GENOMIC DNA]</scope>
    <source>
        <strain evidence="13">ATCC 18224 / CBS 334.59 / QM 7333</strain>
    </source>
</reference>
<dbReference type="Pfam" id="PF00698">
    <property type="entry name" value="Acyl_transf_1"/>
    <property type="match status" value="1"/>
</dbReference>
<protein>
    <submittedName>
        <fullName evidence="12">Polyketide synthase, putative</fullName>
    </submittedName>
</protein>
<feature type="active site" description="Proton donor; for dehydratase activity" evidence="8">
    <location>
        <position position="1147"/>
    </location>
</feature>
<dbReference type="VEuPathDB" id="FungiDB:PMAA_008670"/>
<dbReference type="InterPro" id="IPR036736">
    <property type="entry name" value="ACP-like_sf"/>
</dbReference>
<dbReference type="InterPro" id="IPR020841">
    <property type="entry name" value="PKS_Beta-ketoAc_synthase_dom"/>
</dbReference>
<dbReference type="InterPro" id="IPR016039">
    <property type="entry name" value="Thiolase-like"/>
</dbReference>